<evidence type="ECO:0000313" key="7">
    <source>
        <dbReference type="EMBL" id="RCW76878.1"/>
    </source>
</evidence>
<protein>
    <submittedName>
        <fullName evidence="7">LytR family transcriptional attenuator</fullName>
    </submittedName>
</protein>
<feature type="transmembrane region" description="Helical" evidence="5">
    <location>
        <begin position="52"/>
        <end position="71"/>
    </location>
</feature>
<keyword evidence="3" id="KW-0735">Signal-anchor</keyword>
<name>A0A368YBR9_9BACI</name>
<evidence type="ECO:0000256" key="2">
    <source>
        <dbReference type="ARBA" id="ARBA00022692"/>
    </source>
</evidence>
<dbReference type="RefSeq" id="WP_114351644.1">
    <property type="nucleotide sequence ID" value="NZ_QPJJ01000002.1"/>
</dbReference>
<dbReference type="Pfam" id="PF03816">
    <property type="entry name" value="LytR_cpsA_psr"/>
    <property type="match status" value="1"/>
</dbReference>
<comment type="caution">
    <text evidence="7">The sequence shown here is derived from an EMBL/GenBank/DDBJ whole genome shotgun (WGS) entry which is preliminary data.</text>
</comment>
<organism evidence="7 8">
    <name type="scientific">Saliterribacillus persicus</name>
    <dbReference type="NCBI Taxonomy" id="930114"/>
    <lineage>
        <taxon>Bacteria</taxon>
        <taxon>Bacillati</taxon>
        <taxon>Bacillota</taxon>
        <taxon>Bacilli</taxon>
        <taxon>Bacillales</taxon>
        <taxon>Bacillaceae</taxon>
        <taxon>Saliterribacillus</taxon>
    </lineage>
</organism>
<keyword evidence="2 5" id="KW-0812">Transmembrane</keyword>
<dbReference type="GO" id="GO:0071555">
    <property type="term" value="P:cell wall organization"/>
    <property type="evidence" value="ECO:0007669"/>
    <property type="project" value="UniProtKB-KW"/>
</dbReference>
<evidence type="ECO:0000313" key="8">
    <source>
        <dbReference type="Proteomes" id="UP000252585"/>
    </source>
</evidence>
<dbReference type="InterPro" id="IPR050922">
    <property type="entry name" value="LytR/CpsA/Psr_CW_biosynth"/>
</dbReference>
<gene>
    <name evidence="7" type="ORF">DFR57_102153</name>
</gene>
<evidence type="ECO:0000256" key="5">
    <source>
        <dbReference type="SAM" id="Phobius"/>
    </source>
</evidence>
<feature type="domain" description="Cell envelope-related transcriptional attenuator" evidence="6">
    <location>
        <begin position="112"/>
        <end position="191"/>
    </location>
</feature>
<sequence>MDNNFKKELFSYMDEEELIFSKEDRKKTINKIQEKKKRKHSNNTFIRIKKGYLAPILGTAIALIIAIGLLLPNLNTTNEISQENTDKQQATEQEDISFSALLMSKDSGNRGSDLNILITYNSNNDLINLISIPPDTYVDIFNPVGKVVAKDKLLHASAINLEPEPVLATVSNLFDLPIDYYSVIPIEEIYTVLGITKDSEKVDIIQKNEIGNLIKERLSISKFKSLLEKSETNIPRDINNQIELSESSKSINVIDMKDGLEEKLINEIYYVEFKEDFLETISNDLKQHLNQK</sequence>
<evidence type="ECO:0000259" key="6">
    <source>
        <dbReference type="Pfam" id="PF03816"/>
    </source>
</evidence>
<dbReference type="OrthoDB" id="2720222at2"/>
<keyword evidence="5" id="KW-0472">Membrane</keyword>
<dbReference type="Gene3D" id="3.30.420.590">
    <property type="match status" value="1"/>
</dbReference>
<evidence type="ECO:0000256" key="3">
    <source>
        <dbReference type="ARBA" id="ARBA00022968"/>
    </source>
</evidence>
<dbReference type="EMBL" id="QPJJ01000002">
    <property type="protein sequence ID" value="RCW76878.1"/>
    <property type="molecule type" value="Genomic_DNA"/>
</dbReference>
<reference evidence="7 8" key="1">
    <citation type="submission" date="2018-07" db="EMBL/GenBank/DDBJ databases">
        <title>Genomic Encyclopedia of Type Strains, Phase IV (KMG-IV): sequencing the most valuable type-strain genomes for metagenomic binning, comparative biology and taxonomic classification.</title>
        <authorList>
            <person name="Goeker M."/>
        </authorList>
    </citation>
    <scope>NUCLEOTIDE SEQUENCE [LARGE SCALE GENOMIC DNA]</scope>
    <source>
        <strain evidence="7 8">DSM 27696</strain>
    </source>
</reference>
<dbReference type="PANTHER" id="PTHR33392:SF6">
    <property type="entry name" value="POLYISOPRENYL-TEICHOIC ACID--PEPTIDOGLYCAN TEICHOIC ACID TRANSFERASE TAGU"/>
    <property type="match status" value="1"/>
</dbReference>
<keyword evidence="8" id="KW-1185">Reference proteome</keyword>
<comment type="similarity">
    <text evidence="1">Belongs to the LytR/CpsA/Psr (LCP) family.</text>
</comment>
<dbReference type="PANTHER" id="PTHR33392">
    <property type="entry name" value="POLYISOPRENYL-TEICHOIC ACID--PEPTIDOGLYCAN TEICHOIC ACID TRANSFERASE TAGU"/>
    <property type="match status" value="1"/>
</dbReference>
<evidence type="ECO:0000256" key="4">
    <source>
        <dbReference type="ARBA" id="ARBA00022989"/>
    </source>
</evidence>
<accession>A0A368YBR9</accession>
<dbReference type="Proteomes" id="UP000252585">
    <property type="component" value="Unassembled WGS sequence"/>
</dbReference>
<keyword evidence="4 5" id="KW-1133">Transmembrane helix</keyword>
<dbReference type="AlphaFoldDB" id="A0A368YBR9"/>
<dbReference type="InterPro" id="IPR004474">
    <property type="entry name" value="LytR_CpsA_psr"/>
</dbReference>
<evidence type="ECO:0000256" key="1">
    <source>
        <dbReference type="ARBA" id="ARBA00006068"/>
    </source>
</evidence>
<proteinExistence type="inferred from homology"/>